<keyword evidence="1" id="KW-0472">Membrane</keyword>
<dbReference type="EMBL" id="NTUS01000013">
    <property type="protein sequence ID" value="PFB09132.1"/>
    <property type="molecule type" value="Genomic_DNA"/>
</dbReference>
<comment type="caution">
    <text evidence="2">The sequence shown here is derived from an EMBL/GenBank/DDBJ whole genome shotgun (WGS) entry which is preliminary data.</text>
</comment>
<sequence length="148" mass="16936">MQYVIAVGVCFICSLPFVFSKSKKSRMFSIILLVIGALSAIVIGTSKCESYYRDFKVVGNYYITNYSFDDKSDSYTIEALDENGKEIKKRVIKKVDANIMNNGVQDTLVEKEIDKTFEIKLFNTYTIFTATKKEPYVPDLIFVNQPEM</sequence>
<proteinExistence type="predicted"/>
<evidence type="ECO:0000313" key="3">
    <source>
        <dbReference type="Proteomes" id="UP000220397"/>
    </source>
</evidence>
<accession>A0A9X6VE24</accession>
<name>A0A9X6VE24_BACTU</name>
<dbReference type="Proteomes" id="UP000220397">
    <property type="component" value="Unassembled WGS sequence"/>
</dbReference>
<evidence type="ECO:0000313" key="2">
    <source>
        <dbReference type="EMBL" id="PFB09132.1"/>
    </source>
</evidence>
<dbReference type="RefSeq" id="WP_086877938.1">
    <property type="nucleotide sequence ID" value="NZ_CAKJXA010000023.1"/>
</dbReference>
<feature type="transmembrane region" description="Helical" evidence="1">
    <location>
        <begin position="30"/>
        <end position="46"/>
    </location>
</feature>
<organism evidence="2 3">
    <name type="scientific">Bacillus thuringiensis</name>
    <dbReference type="NCBI Taxonomy" id="1428"/>
    <lineage>
        <taxon>Bacteria</taxon>
        <taxon>Bacillati</taxon>
        <taxon>Bacillota</taxon>
        <taxon>Bacilli</taxon>
        <taxon>Bacillales</taxon>
        <taxon>Bacillaceae</taxon>
        <taxon>Bacillus</taxon>
        <taxon>Bacillus cereus group</taxon>
    </lineage>
</organism>
<dbReference type="AlphaFoldDB" id="A0A9X6VE24"/>
<evidence type="ECO:0000256" key="1">
    <source>
        <dbReference type="SAM" id="Phobius"/>
    </source>
</evidence>
<gene>
    <name evidence="2" type="ORF">CN398_05865</name>
</gene>
<protein>
    <submittedName>
        <fullName evidence="2">Uncharacterized protein</fullName>
    </submittedName>
</protein>
<keyword evidence="1" id="KW-1133">Transmembrane helix</keyword>
<keyword evidence="1" id="KW-0812">Transmembrane</keyword>
<reference evidence="2 3" key="1">
    <citation type="submission" date="2017-09" db="EMBL/GenBank/DDBJ databases">
        <title>Large-scale bioinformatics analysis of Bacillus genomes uncovers conserved roles of natural products in bacterial physiology.</title>
        <authorList>
            <consortium name="Agbiome Team Llc"/>
            <person name="Bleich R.M."/>
            <person name="Kirk G.J."/>
            <person name="Santa Maria K.C."/>
            <person name="Allen S.E."/>
            <person name="Farag S."/>
            <person name="Shank E.A."/>
            <person name="Bowers A."/>
        </authorList>
    </citation>
    <scope>NUCLEOTIDE SEQUENCE [LARGE SCALE GENOMIC DNA]</scope>
    <source>
        <strain evidence="2 3">AFS015413</strain>
    </source>
</reference>